<sequence length="72" mass="8058">MKEILWMRLLLKVVGFGQAERTLIYEVNLGPMALAKNTGYQTPNEHTIFASILFGTCGDVGLKYYLTKDSST</sequence>
<dbReference type="AlphaFoldDB" id="A0A8S9V9I9"/>
<comment type="caution">
    <text evidence="2">The sequence shown here is derived from an EMBL/GenBank/DDBJ whole genome shotgun (WGS) entry which is preliminary data.</text>
</comment>
<gene>
    <name evidence="2" type="ORF">GN958_ATG01168</name>
</gene>
<evidence type="ECO:0000313" key="2">
    <source>
        <dbReference type="EMBL" id="KAF4149640.1"/>
    </source>
</evidence>
<accession>A0A8S9V9I9</accession>
<dbReference type="EMBL" id="JAACNO010000144">
    <property type="protein sequence ID" value="KAF4149640.1"/>
    <property type="molecule type" value="Genomic_DNA"/>
</dbReference>
<evidence type="ECO:0000313" key="3">
    <source>
        <dbReference type="Proteomes" id="UP000704712"/>
    </source>
</evidence>
<reference evidence="2" key="1">
    <citation type="submission" date="2020-03" db="EMBL/GenBank/DDBJ databases">
        <title>Hybrid Assembly of Korean Phytophthora infestans isolates.</title>
        <authorList>
            <person name="Prokchorchik M."/>
            <person name="Lee Y."/>
            <person name="Seo J."/>
            <person name="Cho J.-H."/>
            <person name="Park Y.-E."/>
            <person name="Jang D.-C."/>
            <person name="Im J.-S."/>
            <person name="Choi J.-G."/>
            <person name="Park H.-J."/>
            <person name="Lee G.-B."/>
            <person name="Lee Y.-G."/>
            <person name="Hong S.-Y."/>
            <person name="Cho K."/>
            <person name="Sohn K.H."/>
        </authorList>
    </citation>
    <scope>NUCLEOTIDE SEQUENCE</scope>
    <source>
        <strain evidence="2">KR_2_A2</strain>
    </source>
</reference>
<organism evidence="2 3">
    <name type="scientific">Phytophthora infestans</name>
    <name type="common">Potato late blight agent</name>
    <name type="synonym">Botrytis infestans</name>
    <dbReference type="NCBI Taxonomy" id="4787"/>
    <lineage>
        <taxon>Eukaryota</taxon>
        <taxon>Sar</taxon>
        <taxon>Stramenopiles</taxon>
        <taxon>Oomycota</taxon>
        <taxon>Peronosporomycetes</taxon>
        <taxon>Peronosporales</taxon>
        <taxon>Peronosporaceae</taxon>
        <taxon>Phytophthora</taxon>
    </lineage>
</organism>
<protein>
    <submittedName>
        <fullName evidence="2">Uncharacterized protein</fullName>
    </submittedName>
</protein>
<keyword evidence="1" id="KW-0732">Signal</keyword>
<name>A0A8S9V9I9_PHYIN</name>
<dbReference type="Proteomes" id="UP000704712">
    <property type="component" value="Unassembled WGS sequence"/>
</dbReference>
<proteinExistence type="predicted"/>
<feature type="signal peptide" evidence="1">
    <location>
        <begin position="1"/>
        <end position="19"/>
    </location>
</feature>
<evidence type="ECO:0000256" key="1">
    <source>
        <dbReference type="SAM" id="SignalP"/>
    </source>
</evidence>
<feature type="chain" id="PRO_5035939213" evidence="1">
    <location>
        <begin position="20"/>
        <end position="72"/>
    </location>
</feature>